<keyword evidence="2" id="KW-1185">Reference proteome</keyword>
<feature type="non-terminal residue" evidence="1">
    <location>
        <position position="1"/>
    </location>
</feature>
<dbReference type="Proteomes" id="UP001162483">
    <property type="component" value="Unassembled WGS sequence"/>
</dbReference>
<protein>
    <recommendedName>
        <fullName evidence="3">Beta tubulin</fullName>
    </recommendedName>
</protein>
<proteinExistence type="predicted"/>
<comment type="caution">
    <text evidence="1">The sequence shown here is derived from an EMBL/GenBank/DDBJ whole genome shotgun (WGS) entry which is preliminary data.</text>
</comment>
<evidence type="ECO:0000313" key="1">
    <source>
        <dbReference type="EMBL" id="CAI9612796.1"/>
    </source>
</evidence>
<evidence type="ECO:0000313" key="2">
    <source>
        <dbReference type="Proteomes" id="UP001162483"/>
    </source>
</evidence>
<reference evidence="1" key="1">
    <citation type="submission" date="2023-05" db="EMBL/GenBank/DDBJ databases">
        <authorList>
            <person name="Stuckert A."/>
        </authorList>
    </citation>
    <scope>NUCLEOTIDE SEQUENCE</scope>
</reference>
<name>A0ABN9GYX1_9NEOB</name>
<evidence type="ECO:0008006" key="3">
    <source>
        <dbReference type="Google" id="ProtNLM"/>
    </source>
</evidence>
<organism evidence="1 2">
    <name type="scientific">Staurois parvus</name>
    <dbReference type="NCBI Taxonomy" id="386267"/>
    <lineage>
        <taxon>Eukaryota</taxon>
        <taxon>Metazoa</taxon>
        <taxon>Chordata</taxon>
        <taxon>Craniata</taxon>
        <taxon>Vertebrata</taxon>
        <taxon>Euteleostomi</taxon>
        <taxon>Amphibia</taxon>
        <taxon>Batrachia</taxon>
        <taxon>Anura</taxon>
        <taxon>Neobatrachia</taxon>
        <taxon>Ranoidea</taxon>
        <taxon>Ranidae</taxon>
        <taxon>Staurois</taxon>
    </lineage>
</organism>
<gene>
    <name evidence="1" type="ORF">SPARVUS_LOCUS14774776</name>
</gene>
<dbReference type="EMBL" id="CATNWA010019362">
    <property type="protein sequence ID" value="CAI9612796.1"/>
    <property type="molecule type" value="Genomic_DNA"/>
</dbReference>
<sequence length="83" mass="9024">IGHFLASSCCSPHHHTVPRAPVPPSHTAARSILCHVRLCRLLTLLGSSFKPRPVYGFRILLPPPPPCAMCLCRLLTLLTASAF</sequence>
<accession>A0ABN9GYX1</accession>